<dbReference type="OrthoDB" id="9791898at2"/>
<proteinExistence type="predicted"/>
<sequence length="103" mass="12197">MSDIQSLINSVNKFRDDRNWRQYHNPKDLAISISIEAAELLEDFQWISSEKALQENKENIREEIADVLIYSLMLCSDLELDVKKIVEEKLEKNGEKYPFDIYE</sequence>
<keyword evidence="1" id="KW-0378">Hydrolase</keyword>
<dbReference type="GO" id="GO:0009143">
    <property type="term" value="P:nucleoside triphosphate catabolic process"/>
    <property type="evidence" value="ECO:0007669"/>
    <property type="project" value="InterPro"/>
</dbReference>
<dbReference type="SUPFAM" id="SSF101386">
    <property type="entry name" value="all-alpha NTP pyrophosphatases"/>
    <property type="match status" value="1"/>
</dbReference>
<dbReference type="PANTHER" id="PTHR46523">
    <property type="entry name" value="DCTP PYROPHOSPHATASE 1"/>
    <property type="match status" value="1"/>
</dbReference>
<protein>
    <submittedName>
        <fullName evidence="1">Nucleotide pyrophosphohydrolase</fullName>
    </submittedName>
</protein>
<dbReference type="CDD" id="cd11537">
    <property type="entry name" value="NTP-PPase_RS21-C6_like"/>
    <property type="match status" value="1"/>
</dbReference>
<dbReference type="Proteomes" id="UP000265801">
    <property type="component" value="Unassembled WGS sequence"/>
</dbReference>
<accession>A0A3A1QLB4</accession>
<keyword evidence="2" id="KW-1185">Reference proteome</keyword>
<dbReference type="RefSeq" id="WP_119549739.1">
    <property type="nucleotide sequence ID" value="NZ_QXIR01000063.1"/>
</dbReference>
<reference evidence="1 2" key="1">
    <citation type="submission" date="2018-09" db="EMBL/GenBank/DDBJ databases">
        <title>Bacillus saliacetes sp. nov., isolated from Thai shrimp paste (Ka-pi).</title>
        <authorList>
            <person name="Daroonpunt R."/>
            <person name="Tanasupawat S."/>
            <person name="Yiamsombut S."/>
        </authorList>
    </citation>
    <scope>NUCLEOTIDE SEQUENCE [LARGE SCALE GENOMIC DNA]</scope>
    <source>
        <strain evidence="1 2">SKP7-4</strain>
    </source>
</reference>
<dbReference type="InterPro" id="IPR052555">
    <property type="entry name" value="dCTP_Pyrophosphatase"/>
</dbReference>
<comment type="caution">
    <text evidence="1">The sequence shown here is derived from an EMBL/GenBank/DDBJ whole genome shotgun (WGS) entry which is preliminary data.</text>
</comment>
<organism evidence="1 2">
    <name type="scientific">Bacillus salacetis</name>
    <dbReference type="NCBI Taxonomy" id="2315464"/>
    <lineage>
        <taxon>Bacteria</taxon>
        <taxon>Bacillati</taxon>
        <taxon>Bacillota</taxon>
        <taxon>Bacilli</taxon>
        <taxon>Bacillales</taxon>
        <taxon>Bacillaceae</taxon>
        <taxon>Bacillus</taxon>
    </lineage>
</organism>
<dbReference type="EMBL" id="QXIR01000063">
    <property type="protein sequence ID" value="RIW26967.1"/>
    <property type="molecule type" value="Genomic_DNA"/>
</dbReference>
<evidence type="ECO:0000313" key="1">
    <source>
        <dbReference type="EMBL" id="RIW26967.1"/>
    </source>
</evidence>
<dbReference type="PIRSF" id="PIRSF029826">
    <property type="entry name" value="UCP029826_pph"/>
    <property type="match status" value="1"/>
</dbReference>
<dbReference type="Pfam" id="PF12643">
    <property type="entry name" value="MazG-like"/>
    <property type="match status" value="1"/>
</dbReference>
<dbReference type="PANTHER" id="PTHR46523:SF1">
    <property type="entry name" value="DCTP PYROPHOSPHATASE 1"/>
    <property type="match status" value="1"/>
</dbReference>
<evidence type="ECO:0000313" key="2">
    <source>
        <dbReference type="Proteomes" id="UP000265801"/>
    </source>
</evidence>
<dbReference type="Gene3D" id="1.10.287.1080">
    <property type="entry name" value="MazG-like"/>
    <property type="match status" value="1"/>
</dbReference>
<name>A0A3A1QLB4_9BACI</name>
<dbReference type="InterPro" id="IPR025984">
    <property type="entry name" value="DCTPP"/>
</dbReference>
<dbReference type="AlphaFoldDB" id="A0A3A1QLB4"/>
<gene>
    <name evidence="1" type="ORF">D3H55_23415</name>
</gene>
<dbReference type="GO" id="GO:0047429">
    <property type="term" value="F:nucleoside triphosphate diphosphatase activity"/>
    <property type="evidence" value="ECO:0007669"/>
    <property type="project" value="InterPro"/>
</dbReference>